<keyword evidence="4 7" id="KW-0812">Transmembrane</keyword>
<dbReference type="Proteomes" id="UP001170624">
    <property type="component" value="Unassembled WGS sequence"/>
</dbReference>
<accession>A0AAW7Y281</accession>
<organism evidence="8 9">
    <name type="scientific">Photobacterium sanguinicancri</name>
    <dbReference type="NCBI Taxonomy" id="875932"/>
    <lineage>
        <taxon>Bacteria</taxon>
        <taxon>Pseudomonadati</taxon>
        <taxon>Pseudomonadota</taxon>
        <taxon>Gammaproteobacteria</taxon>
        <taxon>Vibrionales</taxon>
        <taxon>Vibrionaceae</taxon>
        <taxon>Photobacterium</taxon>
    </lineage>
</organism>
<feature type="transmembrane region" description="Helical" evidence="7">
    <location>
        <begin position="36"/>
        <end position="63"/>
    </location>
</feature>
<feature type="transmembrane region" description="Helical" evidence="7">
    <location>
        <begin position="103"/>
        <end position="121"/>
    </location>
</feature>
<keyword evidence="3" id="KW-1003">Cell membrane</keyword>
<feature type="transmembrane region" description="Helical" evidence="7">
    <location>
        <begin position="6"/>
        <end position="24"/>
    </location>
</feature>
<evidence type="ECO:0000256" key="3">
    <source>
        <dbReference type="ARBA" id="ARBA00022475"/>
    </source>
</evidence>
<evidence type="ECO:0000313" key="9">
    <source>
        <dbReference type="Proteomes" id="UP001170624"/>
    </source>
</evidence>
<evidence type="ECO:0000256" key="1">
    <source>
        <dbReference type="ARBA" id="ARBA00004651"/>
    </source>
</evidence>
<dbReference type="InterPro" id="IPR050833">
    <property type="entry name" value="Poly_Biosynth_Transport"/>
</dbReference>
<feature type="transmembrane region" description="Helical" evidence="7">
    <location>
        <begin position="206"/>
        <end position="228"/>
    </location>
</feature>
<feature type="transmembrane region" description="Helical" evidence="7">
    <location>
        <begin position="343"/>
        <end position="362"/>
    </location>
</feature>
<dbReference type="RefSeq" id="WP_303498953.1">
    <property type="nucleotide sequence ID" value="NZ_JAUOPU010000006.1"/>
</dbReference>
<reference evidence="8" key="1">
    <citation type="submission" date="2023-07" db="EMBL/GenBank/DDBJ databases">
        <title>Genome content predicts the carbon catabolic preferences of heterotrophic bacteria.</title>
        <authorList>
            <person name="Gralka M."/>
        </authorList>
    </citation>
    <scope>NUCLEOTIDE SEQUENCE</scope>
    <source>
        <strain evidence="8">G2M05</strain>
    </source>
</reference>
<feature type="transmembrane region" description="Helical" evidence="7">
    <location>
        <begin position="75"/>
        <end position="94"/>
    </location>
</feature>
<feature type="transmembrane region" description="Helical" evidence="7">
    <location>
        <begin position="318"/>
        <end position="337"/>
    </location>
</feature>
<dbReference type="PANTHER" id="PTHR30250:SF10">
    <property type="entry name" value="LIPOPOLYSACCHARIDE BIOSYNTHESIS PROTEIN WZXC"/>
    <property type="match status" value="1"/>
</dbReference>
<evidence type="ECO:0000256" key="7">
    <source>
        <dbReference type="SAM" id="Phobius"/>
    </source>
</evidence>
<feature type="transmembrane region" description="Helical" evidence="7">
    <location>
        <begin position="259"/>
        <end position="278"/>
    </location>
</feature>
<protein>
    <recommendedName>
        <fullName evidence="10">Polysaccharide biosynthesis protein</fullName>
    </recommendedName>
</protein>
<evidence type="ECO:0000256" key="6">
    <source>
        <dbReference type="ARBA" id="ARBA00023136"/>
    </source>
</evidence>
<evidence type="ECO:0008006" key="10">
    <source>
        <dbReference type="Google" id="ProtNLM"/>
    </source>
</evidence>
<dbReference type="EMBL" id="JAUOPU010000006">
    <property type="protein sequence ID" value="MDO6542472.1"/>
    <property type="molecule type" value="Genomic_DNA"/>
</dbReference>
<evidence type="ECO:0000256" key="2">
    <source>
        <dbReference type="ARBA" id="ARBA00007430"/>
    </source>
</evidence>
<proteinExistence type="inferred from homology"/>
<dbReference type="PANTHER" id="PTHR30250">
    <property type="entry name" value="PST FAMILY PREDICTED COLANIC ACID TRANSPORTER"/>
    <property type="match status" value="1"/>
</dbReference>
<dbReference type="AlphaFoldDB" id="A0AAW7Y281"/>
<feature type="transmembrane region" description="Helical" evidence="7">
    <location>
        <begin position="290"/>
        <end position="311"/>
    </location>
</feature>
<feature type="transmembrane region" description="Helical" evidence="7">
    <location>
        <begin position="127"/>
        <end position="145"/>
    </location>
</feature>
<evidence type="ECO:0000256" key="5">
    <source>
        <dbReference type="ARBA" id="ARBA00022989"/>
    </source>
</evidence>
<feature type="transmembrane region" description="Helical" evidence="7">
    <location>
        <begin position="176"/>
        <end position="194"/>
    </location>
</feature>
<evidence type="ECO:0000313" key="8">
    <source>
        <dbReference type="EMBL" id="MDO6542472.1"/>
    </source>
</evidence>
<comment type="similarity">
    <text evidence="2">Belongs to the polysaccharide synthase family.</text>
</comment>
<sequence>MFLSLSAIQWIFELGISTCMVQYISAAKNETDKSRYIYFLLFFLLVSALLLAVFLYIFSFFIFSSVSTDVWLYPWVLYLIMVAVNLFSNSFVLIEESTRDIEYAYMTKMLNAMAYSSSLIFCLYFEWGLYSLFISQLAMFLIVILRERHQISWVFSSDSNKNFLTFKRTFLEVIPFQYKLSVIWISGYLYWNAFQLIFFKYESPELAGYFGATNGVFGALAMISISLVSTQRARWGKLNETNGASKTYSLFKIEKIKGLSLYLILSLVLVLLFLYLPYPEIKVRFLPFELLVLLCIFRFFVLFQEFILIYLRTFKDEPLYKITLANYIILPLGILVGLGFDSIYMVFIISIFFQLLFSFVYYRQMMIYLNDKRSF</sequence>
<gene>
    <name evidence="8" type="ORF">Q4568_08005</name>
</gene>
<keyword evidence="6 7" id="KW-0472">Membrane</keyword>
<evidence type="ECO:0000256" key="4">
    <source>
        <dbReference type="ARBA" id="ARBA00022692"/>
    </source>
</evidence>
<comment type="caution">
    <text evidence="8">The sequence shown here is derived from an EMBL/GenBank/DDBJ whole genome shotgun (WGS) entry which is preliminary data.</text>
</comment>
<comment type="subcellular location">
    <subcellularLocation>
        <location evidence="1">Cell membrane</location>
        <topology evidence="1">Multi-pass membrane protein</topology>
    </subcellularLocation>
</comment>
<name>A0AAW7Y281_9GAMM</name>
<keyword evidence="5 7" id="KW-1133">Transmembrane helix</keyword>
<dbReference type="GO" id="GO:0005886">
    <property type="term" value="C:plasma membrane"/>
    <property type="evidence" value="ECO:0007669"/>
    <property type="project" value="UniProtKB-SubCell"/>
</dbReference>